<name>A0A0D1XGT6_9PEZI</name>
<keyword evidence="3" id="KW-0479">Metal-binding</keyword>
<dbReference type="Gene3D" id="3.30.70.360">
    <property type="match status" value="1"/>
</dbReference>
<dbReference type="RefSeq" id="XP_016211285.1">
    <property type="nucleotide sequence ID" value="XM_016360913.1"/>
</dbReference>
<dbReference type="InterPro" id="IPR036264">
    <property type="entry name" value="Bact_exopeptidase_dim_dom"/>
</dbReference>
<dbReference type="InterPro" id="IPR001261">
    <property type="entry name" value="ArgE/DapE_CS"/>
</dbReference>
<dbReference type="CDD" id="cd05652">
    <property type="entry name" value="M20_ArgE_DapE-like_fungal"/>
    <property type="match status" value="1"/>
</dbReference>
<evidence type="ECO:0000256" key="4">
    <source>
        <dbReference type="ARBA" id="ARBA00022801"/>
    </source>
</evidence>
<dbReference type="InterPro" id="IPR011650">
    <property type="entry name" value="Peptidase_M20_dimer"/>
</dbReference>
<reference evidence="8 9" key="1">
    <citation type="submission" date="2015-01" db="EMBL/GenBank/DDBJ databases">
        <title>The Genome Sequence of Ochroconis gallopava CBS43764.</title>
        <authorList>
            <consortium name="The Broad Institute Genomics Platform"/>
            <person name="Cuomo C."/>
            <person name="de Hoog S."/>
            <person name="Gorbushina A."/>
            <person name="Stielow B."/>
            <person name="Teixiera M."/>
            <person name="Abouelleil A."/>
            <person name="Chapman S.B."/>
            <person name="Priest M."/>
            <person name="Young S.K."/>
            <person name="Wortman J."/>
            <person name="Nusbaum C."/>
            <person name="Birren B."/>
        </authorList>
    </citation>
    <scope>NUCLEOTIDE SEQUENCE [LARGE SCALE GENOMIC DNA]</scope>
    <source>
        <strain evidence="8 9">CBS 43764</strain>
    </source>
</reference>
<keyword evidence="6" id="KW-0732">Signal</keyword>
<dbReference type="AlphaFoldDB" id="A0A0D1XGT6"/>
<evidence type="ECO:0000256" key="6">
    <source>
        <dbReference type="SAM" id="SignalP"/>
    </source>
</evidence>
<keyword evidence="4" id="KW-0378">Hydrolase</keyword>
<dbReference type="Pfam" id="PF01546">
    <property type="entry name" value="Peptidase_M20"/>
    <property type="match status" value="1"/>
</dbReference>
<feature type="signal peptide" evidence="6">
    <location>
        <begin position="1"/>
        <end position="19"/>
    </location>
</feature>
<dbReference type="PANTHER" id="PTHR43808">
    <property type="entry name" value="ACETYLORNITHINE DEACETYLASE"/>
    <property type="match status" value="1"/>
</dbReference>
<dbReference type="GO" id="GO:0046872">
    <property type="term" value="F:metal ion binding"/>
    <property type="evidence" value="ECO:0007669"/>
    <property type="project" value="UniProtKB-KW"/>
</dbReference>
<feature type="chain" id="PRO_5002236511" description="Peptidase M20 dimerisation domain-containing protein" evidence="6">
    <location>
        <begin position="20"/>
        <end position="406"/>
    </location>
</feature>
<dbReference type="VEuPathDB" id="FungiDB:PV09_07180"/>
<dbReference type="HOGENOM" id="CLU_021802_3_0_1"/>
<keyword evidence="9" id="KW-1185">Reference proteome</keyword>
<evidence type="ECO:0000313" key="8">
    <source>
        <dbReference type="EMBL" id="KIW01416.1"/>
    </source>
</evidence>
<dbReference type="GeneID" id="27315153"/>
<sequence length="406" mass="44163">MLVPYVTGFVLFLRAFVLAERSPPIPDFNDGLQLAIPPPPARFSTDELLSLHRQLITHSSITGNESHIAHWFSSYLSDAGLQVELLEVANGRYDLFAYPGKARESKILVTSHLDTVPPFWPYELRNNGTEVWGRGSVDAKACVAAQTIAVLDLLARKQIREGDVSLLFVVGEETTGDGMRFFSGVKPTNYTAVVFGEPTEGKLAAGHKGILGWTIKVRGKASHSGYPSLGLSANKILLEALDEMLSLEQELPSSEKYGNSTLNIGRISGGVAANVVAETAEANIALRIASGSVDDITQMIKDRLRPIAARAQTAGGNLTVDWPGRGYSVVDLDHDVDGFDTITVNYGTDVPNLDGDHKRYLYGPGSILVAHSDHEHLKVSELEQAVMDFQKIISSVLDKEQKNLEL</sequence>
<evidence type="ECO:0000313" key="9">
    <source>
        <dbReference type="Proteomes" id="UP000053259"/>
    </source>
</evidence>
<organism evidence="8 9">
    <name type="scientific">Verruconis gallopava</name>
    <dbReference type="NCBI Taxonomy" id="253628"/>
    <lineage>
        <taxon>Eukaryota</taxon>
        <taxon>Fungi</taxon>
        <taxon>Dikarya</taxon>
        <taxon>Ascomycota</taxon>
        <taxon>Pezizomycotina</taxon>
        <taxon>Dothideomycetes</taxon>
        <taxon>Pleosporomycetidae</taxon>
        <taxon>Venturiales</taxon>
        <taxon>Sympoventuriaceae</taxon>
        <taxon>Verruconis</taxon>
    </lineage>
</organism>
<dbReference type="OrthoDB" id="3064516at2759"/>
<evidence type="ECO:0000256" key="2">
    <source>
        <dbReference type="ARBA" id="ARBA00006247"/>
    </source>
</evidence>
<dbReference type="Gene3D" id="3.40.630.10">
    <property type="entry name" value="Zn peptidases"/>
    <property type="match status" value="1"/>
</dbReference>
<feature type="domain" description="Peptidase M20 dimerisation" evidence="7">
    <location>
        <begin position="206"/>
        <end position="308"/>
    </location>
</feature>
<dbReference type="SUPFAM" id="SSF55031">
    <property type="entry name" value="Bacterial exopeptidase dimerisation domain"/>
    <property type="match status" value="1"/>
</dbReference>
<comment type="similarity">
    <text evidence="2">Belongs to the peptidase M20A family.</text>
</comment>
<dbReference type="InterPro" id="IPR002933">
    <property type="entry name" value="Peptidase_M20"/>
</dbReference>
<dbReference type="EMBL" id="KN847555">
    <property type="protein sequence ID" value="KIW01416.1"/>
    <property type="molecule type" value="Genomic_DNA"/>
</dbReference>
<evidence type="ECO:0000256" key="3">
    <source>
        <dbReference type="ARBA" id="ARBA00022723"/>
    </source>
</evidence>
<gene>
    <name evidence="8" type="ORF">PV09_07180</name>
</gene>
<proteinExistence type="inferred from homology"/>
<dbReference type="InParanoid" id="A0A0D1XGT6"/>
<dbReference type="PROSITE" id="PS00758">
    <property type="entry name" value="ARGE_DAPE_CPG2_1"/>
    <property type="match status" value="1"/>
</dbReference>
<keyword evidence="5" id="KW-0862">Zinc</keyword>
<dbReference type="InterPro" id="IPR050072">
    <property type="entry name" value="Peptidase_M20A"/>
</dbReference>
<dbReference type="STRING" id="253628.A0A0D1XGT6"/>
<evidence type="ECO:0000256" key="5">
    <source>
        <dbReference type="ARBA" id="ARBA00022833"/>
    </source>
</evidence>
<dbReference type="GO" id="GO:0016787">
    <property type="term" value="F:hydrolase activity"/>
    <property type="evidence" value="ECO:0007669"/>
    <property type="project" value="UniProtKB-KW"/>
</dbReference>
<accession>A0A0D1XGT6</accession>
<dbReference type="Pfam" id="PF07687">
    <property type="entry name" value="M20_dimer"/>
    <property type="match status" value="1"/>
</dbReference>
<dbReference type="SUPFAM" id="SSF53187">
    <property type="entry name" value="Zn-dependent exopeptidases"/>
    <property type="match status" value="1"/>
</dbReference>
<dbReference type="PANTHER" id="PTHR43808:SF8">
    <property type="entry name" value="PEPTIDASE M20 DIMERISATION DOMAIN-CONTAINING PROTEIN"/>
    <property type="match status" value="1"/>
</dbReference>
<protein>
    <recommendedName>
        <fullName evidence="7">Peptidase M20 dimerisation domain-containing protein</fullName>
    </recommendedName>
</protein>
<evidence type="ECO:0000256" key="1">
    <source>
        <dbReference type="ARBA" id="ARBA00001947"/>
    </source>
</evidence>
<dbReference type="Proteomes" id="UP000053259">
    <property type="component" value="Unassembled WGS sequence"/>
</dbReference>
<evidence type="ECO:0000259" key="7">
    <source>
        <dbReference type="Pfam" id="PF07687"/>
    </source>
</evidence>
<comment type="cofactor">
    <cofactor evidence="1">
        <name>Zn(2+)</name>
        <dbReference type="ChEBI" id="CHEBI:29105"/>
    </cofactor>
</comment>